<feature type="signal peptide" evidence="1">
    <location>
        <begin position="1"/>
        <end position="19"/>
    </location>
</feature>
<gene>
    <name evidence="2" type="ORF">DES37_108266</name>
</gene>
<sequence length="150" mass="15673">MKRIAVSLALLLTSASLFAADNPVTSEFVDAVKIAADGNSTLSESIKIKCPAPSASGVFIISKASYDPNESTGVYVFDDGGANANLSLFGAEFPDDNLMADKITGMQFIFSMPGGQFFLTLMKNGDVKAGVNANGTSGIKEIHCKAVKPE</sequence>
<evidence type="ECO:0000256" key="1">
    <source>
        <dbReference type="SAM" id="SignalP"/>
    </source>
</evidence>
<dbReference type="EMBL" id="QGTS01000008">
    <property type="protein sequence ID" value="PWW07838.1"/>
    <property type="molecule type" value="Genomic_DNA"/>
</dbReference>
<dbReference type="AlphaFoldDB" id="A0A317PZW7"/>
<dbReference type="Proteomes" id="UP000246744">
    <property type="component" value="Unassembled WGS sequence"/>
</dbReference>
<feature type="chain" id="PRO_5016275743" evidence="1">
    <location>
        <begin position="20"/>
        <end position="150"/>
    </location>
</feature>
<evidence type="ECO:0000313" key="2">
    <source>
        <dbReference type="EMBL" id="PWW07838.1"/>
    </source>
</evidence>
<name>A0A317PZW7_9ENTR</name>
<protein>
    <submittedName>
        <fullName evidence="2">Uncharacterized protein</fullName>
    </submittedName>
</protein>
<keyword evidence="3" id="KW-1185">Reference proteome</keyword>
<keyword evidence="1" id="KW-0732">Signal</keyword>
<dbReference type="RefSeq" id="WP_110026518.1">
    <property type="nucleotide sequence ID" value="NZ_QGTS01000008.1"/>
</dbReference>
<evidence type="ECO:0000313" key="3">
    <source>
        <dbReference type="Proteomes" id="UP000246744"/>
    </source>
</evidence>
<dbReference type="OrthoDB" id="6631665at2"/>
<comment type="caution">
    <text evidence="2">The sequence shown here is derived from an EMBL/GenBank/DDBJ whole genome shotgun (WGS) entry which is preliminary data.</text>
</comment>
<organism evidence="2 3">
    <name type="scientific">Mangrovibacter plantisponsor</name>
    <dbReference type="NCBI Taxonomy" id="451513"/>
    <lineage>
        <taxon>Bacteria</taxon>
        <taxon>Pseudomonadati</taxon>
        <taxon>Pseudomonadota</taxon>
        <taxon>Gammaproteobacteria</taxon>
        <taxon>Enterobacterales</taxon>
        <taxon>Enterobacteriaceae</taxon>
        <taxon>Mangrovibacter</taxon>
    </lineage>
</organism>
<accession>A0A317PZW7</accession>
<proteinExistence type="predicted"/>
<reference evidence="2 3" key="1">
    <citation type="submission" date="2018-05" db="EMBL/GenBank/DDBJ databases">
        <title>Genomic Encyclopedia of Type Strains, Phase IV (KMG-IV): sequencing the most valuable type-strain genomes for metagenomic binning, comparative biology and taxonomic classification.</title>
        <authorList>
            <person name="Goeker M."/>
        </authorList>
    </citation>
    <scope>NUCLEOTIDE SEQUENCE [LARGE SCALE GENOMIC DNA]</scope>
    <source>
        <strain evidence="2 3">DSM 19579</strain>
    </source>
</reference>